<sequence>MEDYTNMILKGAYYITCKEGYSYLMRTLIYDTNFKEEEETTKAMAWISFSKLLPTFYGKESLFSLASVVGSLLQLDQATINQTRPSCTRVSYGGSACKPTK</sequence>
<dbReference type="PANTHER" id="PTHR31286:SF79">
    <property type="entry name" value="N-6 ADENINE-SPECIFIC DNA METHYLASE"/>
    <property type="match status" value="1"/>
</dbReference>
<gene>
    <name evidence="1" type="ORF">HAX54_024975</name>
</gene>
<organism evidence="1 2">
    <name type="scientific">Datura stramonium</name>
    <name type="common">Jimsonweed</name>
    <name type="synonym">Common thornapple</name>
    <dbReference type="NCBI Taxonomy" id="4076"/>
    <lineage>
        <taxon>Eukaryota</taxon>
        <taxon>Viridiplantae</taxon>
        <taxon>Streptophyta</taxon>
        <taxon>Embryophyta</taxon>
        <taxon>Tracheophyta</taxon>
        <taxon>Spermatophyta</taxon>
        <taxon>Magnoliopsida</taxon>
        <taxon>eudicotyledons</taxon>
        <taxon>Gunneridae</taxon>
        <taxon>Pentapetalae</taxon>
        <taxon>asterids</taxon>
        <taxon>lamiids</taxon>
        <taxon>Solanales</taxon>
        <taxon>Solanaceae</taxon>
        <taxon>Solanoideae</taxon>
        <taxon>Datureae</taxon>
        <taxon>Datura</taxon>
    </lineage>
</organism>
<evidence type="ECO:0000313" key="2">
    <source>
        <dbReference type="Proteomes" id="UP000823775"/>
    </source>
</evidence>
<accession>A0ABS8S6Q4</accession>
<dbReference type="InterPro" id="IPR040256">
    <property type="entry name" value="At4g02000-like"/>
</dbReference>
<reference evidence="1 2" key="1">
    <citation type="journal article" date="2021" name="BMC Genomics">
        <title>Datura genome reveals duplications of psychoactive alkaloid biosynthetic genes and high mutation rate following tissue culture.</title>
        <authorList>
            <person name="Rajewski A."/>
            <person name="Carter-House D."/>
            <person name="Stajich J."/>
            <person name="Litt A."/>
        </authorList>
    </citation>
    <scope>NUCLEOTIDE SEQUENCE [LARGE SCALE GENOMIC DNA]</scope>
    <source>
        <strain evidence="1">AR-01</strain>
    </source>
</reference>
<dbReference type="EMBL" id="JACEIK010000303">
    <property type="protein sequence ID" value="MCD7454483.1"/>
    <property type="molecule type" value="Genomic_DNA"/>
</dbReference>
<name>A0ABS8S6Q4_DATST</name>
<protein>
    <recommendedName>
        <fullName evidence="3">DUF4283 domain-containing protein</fullName>
    </recommendedName>
</protein>
<dbReference type="PANTHER" id="PTHR31286">
    <property type="entry name" value="GLYCINE-RICH CELL WALL STRUCTURAL PROTEIN 1.8-LIKE"/>
    <property type="match status" value="1"/>
</dbReference>
<dbReference type="Proteomes" id="UP000823775">
    <property type="component" value="Unassembled WGS sequence"/>
</dbReference>
<proteinExistence type="predicted"/>
<comment type="caution">
    <text evidence="1">The sequence shown here is derived from an EMBL/GenBank/DDBJ whole genome shotgun (WGS) entry which is preliminary data.</text>
</comment>
<evidence type="ECO:0000313" key="1">
    <source>
        <dbReference type="EMBL" id="MCD7454483.1"/>
    </source>
</evidence>
<evidence type="ECO:0008006" key="3">
    <source>
        <dbReference type="Google" id="ProtNLM"/>
    </source>
</evidence>
<keyword evidence="2" id="KW-1185">Reference proteome</keyword>